<accession>A0A6C0AIV9</accession>
<dbReference type="PANTHER" id="PTHR11960">
    <property type="entry name" value="EUKARYOTIC TRANSLATION INITIATION FACTOR 4E RELATED"/>
    <property type="match status" value="1"/>
</dbReference>
<dbReference type="SUPFAM" id="SSF55418">
    <property type="entry name" value="eIF4e-like"/>
    <property type="match status" value="1"/>
</dbReference>
<dbReference type="InterPro" id="IPR001040">
    <property type="entry name" value="TIF_eIF_4E"/>
</dbReference>
<dbReference type="EMBL" id="MN740650">
    <property type="protein sequence ID" value="QHS79662.1"/>
    <property type="molecule type" value="Genomic_DNA"/>
</dbReference>
<dbReference type="GO" id="GO:0000340">
    <property type="term" value="F:RNA 7-methylguanosine cap binding"/>
    <property type="evidence" value="ECO:0007669"/>
    <property type="project" value="TreeGrafter"/>
</dbReference>
<dbReference type="GO" id="GO:0003743">
    <property type="term" value="F:translation initiation factor activity"/>
    <property type="evidence" value="ECO:0007669"/>
    <property type="project" value="InterPro"/>
</dbReference>
<evidence type="ECO:0008006" key="2">
    <source>
        <dbReference type="Google" id="ProtNLM"/>
    </source>
</evidence>
<dbReference type="GO" id="GO:0016281">
    <property type="term" value="C:eukaryotic translation initiation factor 4F complex"/>
    <property type="evidence" value="ECO:0007669"/>
    <property type="project" value="TreeGrafter"/>
</dbReference>
<sequence length="177" mass="20301">MTTSSITTPLPSVTDTTPFTNTWVLWYFDPRNKDWSLSNYKKIADLSTPQQLWTIIAAIPREAWECGYFFFMRKGFRPIWEVPENEQGGSWSKKIPTCDLYDIAIDLVVHSVVSTDHIMNSKNEAYVGFSTSPKGEFNIVKLWTNTTAVNNAKTFLNSNMKMTITDDVVFTAHKSRR</sequence>
<proteinExistence type="predicted"/>
<organism evidence="1">
    <name type="scientific">viral metagenome</name>
    <dbReference type="NCBI Taxonomy" id="1070528"/>
    <lineage>
        <taxon>unclassified sequences</taxon>
        <taxon>metagenomes</taxon>
        <taxon>organismal metagenomes</taxon>
    </lineage>
</organism>
<dbReference type="Gene3D" id="3.30.760.10">
    <property type="entry name" value="RNA Cap, Translation Initiation Factor Eif4e"/>
    <property type="match status" value="1"/>
</dbReference>
<dbReference type="InterPro" id="IPR023398">
    <property type="entry name" value="TIF_eIF4e-like"/>
</dbReference>
<protein>
    <recommendedName>
        <fullName evidence="2">Eukaryotic translation initiation factor 4E</fullName>
    </recommendedName>
</protein>
<evidence type="ECO:0000313" key="1">
    <source>
        <dbReference type="EMBL" id="QHS79662.1"/>
    </source>
</evidence>
<reference evidence="1" key="1">
    <citation type="journal article" date="2020" name="Nature">
        <title>Giant virus diversity and host interactions through global metagenomics.</title>
        <authorList>
            <person name="Schulz F."/>
            <person name="Roux S."/>
            <person name="Paez-Espino D."/>
            <person name="Jungbluth S."/>
            <person name="Walsh D.A."/>
            <person name="Denef V.J."/>
            <person name="McMahon K.D."/>
            <person name="Konstantinidis K.T."/>
            <person name="Eloe-Fadrosh E.A."/>
            <person name="Kyrpides N.C."/>
            <person name="Woyke T."/>
        </authorList>
    </citation>
    <scope>NUCLEOTIDE SEQUENCE</scope>
    <source>
        <strain evidence="1">GVMAG-S-1035303-20</strain>
    </source>
</reference>
<dbReference type="Pfam" id="PF01652">
    <property type="entry name" value="IF4E"/>
    <property type="match status" value="1"/>
</dbReference>
<name>A0A6C0AIV9_9ZZZZ</name>
<dbReference type="AlphaFoldDB" id="A0A6C0AIV9"/>